<keyword evidence="2" id="KW-0479">Metal-binding</keyword>
<dbReference type="InterPro" id="IPR035898">
    <property type="entry name" value="TAZ_dom_sf"/>
</dbReference>
<evidence type="ECO:0000256" key="1">
    <source>
        <dbReference type="ARBA" id="ARBA00004906"/>
    </source>
</evidence>
<organism evidence="8 9">
    <name type="scientific">Perilla frutescens var. hirtella</name>
    <name type="common">Perilla citriodora</name>
    <name type="synonym">Perilla setoyensis</name>
    <dbReference type="NCBI Taxonomy" id="608512"/>
    <lineage>
        <taxon>Eukaryota</taxon>
        <taxon>Viridiplantae</taxon>
        <taxon>Streptophyta</taxon>
        <taxon>Embryophyta</taxon>
        <taxon>Tracheophyta</taxon>
        <taxon>Spermatophyta</taxon>
        <taxon>Magnoliopsida</taxon>
        <taxon>eudicotyledons</taxon>
        <taxon>Gunneridae</taxon>
        <taxon>Pentapetalae</taxon>
        <taxon>asterids</taxon>
        <taxon>lamiids</taxon>
        <taxon>Lamiales</taxon>
        <taxon>Lamiaceae</taxon>
        <taxon>Nepetoideae</taxon>
        <taxon>Elsholtzieae</taxon>
        <taxon>Perilla</taxon>
    </lineage>
</organism>
<dbReference type="PANTHER" id="PTHR46287">
    <property type="entry name" value="BTB/POZ AND TAZ DOMAIN-CONTAINING PROTEIN 3-RELATED"/>
    <property type="match status" value="1"/>
</dbReference>
<evidence type="ECO:0000256" key="2">
    <source>
        <dbReference type="ARBA" id="ARBA00022723"/>
    </source>
</evidence>
<dbReference type="Pfam" id="PF02135">
    <property type="entry name" value="zf-TAZ"/>
    <property type="match status" value="1"/>
</dbReference>
<comment type="caution">
    <text evidence="8">The sequence shown here is derived from an EMBL/GenBank/DDBJ whole genome shotgun (WGS) entry which is preliminary data.</text>
</comment>
<dbReference type="Proteomes" id="UP001190926">
    <property type="component" value="Unassembled WGS sequence"/>
</dbReference>
<dbReference type="SUPFAM" id="SSF54695">
    <property type="entry name" value="POZ domain"/>
    <property type="match status" value="1"/>
</dbReference>
<sequence>MTTIQSQIKFSGGMEMNSTPPVDGVVADPSTAASEMPEPDVHVVTSSGILIPAHSKILASASAALENMINRPQKRRSSERRIPILGVPDDAVSVFIEFLYSYRCGEEQLKKYGIHLLALSHVYMVPQLKQRCTRALAEQLTIDNVVDVLQLARLCDAPNLHLKCMKLLSSNFKALEETEGWKFLQNHDPFLELEILQFIDESDLRKRRTRRRREEQSLYVVLSEAMDCLVHICSEGCTSVGPHDMDPSKEKVPCSKFSTCHGLQLLIKHFGSCKKRVKGGCLRCKRMWQLFRLHSSICDQFDGCKVPLCRQFKLKELQDRRESDELWRLLVRKVALAKAMLSLPKRKREEEPRIVVDYQELRSFKI</sequence>
<dbReference type="FunFam" id="1.25.40.420:FF:000012">
    <property type="entry name" value="BTB/POZ and TAZ domain-containing protein 2"/>
    <property type="match status" value="1"/>
</dbReference>
<proteinExistence type="predicted"/>
<dbReference type="InterPro" id="IPR011333">
    <property type="entry name" value="SKP1/BTB/POZ_sf"/>
</dbReference>
<dbReference type="CDD" id="cd14733">
    <property type="entry name" value="BACK"/>
    <property type="match status" value="1"/>
</dbReference>
<dbReference type="GO" id="GO:0042542">
    <property type="term" value="P:response to hydrogen peroxide"/>
    <property type="evidence" value="ECO:0007669"/>
    <property type="project" value="UniProtKB-ARBA"/>
</dbReference>
<dbReference type="FunFam" id="1.20.1020.10:FF:000007">
    <property type="entry name" value="BTB/POZ and TAZ domain-containing protein 2"/>
    <property type="match status" value="1"/>
</dbReference>
<dbReference type="InterPro" id="IPR000210">
    <property type="entry name" value="BTB/POZ_dom"/>
</dbReference>
<evidence type="ECO:0000313" key="9">
    <source>
        <dbReference type="Proteomes" id="UP001190926"/>
    </source>
</evidence>
<dbReference type="Gene3D" id="3.30.710.10">
    <property type="entry name" value="Potassium Channel Kv1.1, Chain A"/>
    <property type="match status" value="1"/>
</dbReference>
<dbReference type="GO" id="GO:0005516">
    <property type="term" value="F:calmodulin binding"/>
    <property type="evidence" value="ECO:0007669"/>
    <property type="project" value="UniProtKB-ARBA"/>
</dbReference>
<feature type="region of interest" description="Disordered" evidence="6">
    <location>
        <begin position="1"/>
        <end position="38"/>
    </location>
</feature>
<dbReference type="InterPro" id="IPR044513">
    <property type="entry name" value="BT1/2/3/4/5"/>
</dbReference>
<keyword evidence="4" id="KW-0833">Ubl conjugation pathway</keyword>
<evidence type="ECO:0000313" key="8">
    <source>
        <dbReference type="EMBL" id="KAH6819959.1"/>
    </source>
</evidence>
<dbReference type="GO" id="GO:0009751">
    <property type="term" value="P:response to salicylic acid"/>
    <property type="evidence" value="ECO:0007669"/>
    <property type="project" value="UniProtKB-ARBA"/>
</dbReference>
<dbReference type="AlphaFoldDB" id="A0AAD4IR29"/>
<feature type="domain" description="BTB" evidence="7">
    <location>
        <begin position="39"/>
        <end position="108"/>
    </location>
</feature>
<keyword evidence="3" id="KW-0863">Zinc-finger</keyword>
<evidence type="ECO:0000259" key="7">
    <source>
        <dbReference type="PROSITE" id="PS50097"/>
    </source>
</evidence>
<dbReference type="Gene3D" id="1.20.1020.10">
    <property type="entry name" value="TAZ domain"/>
    <property type="match status" value="1"/>
</dbReference>
<dbReference type="Gene3D" id="1.25.40.420">
    <property type="match status" value="1"/>
</dbReference>
<dbReference type="InterPro" id="IPR000197">
    <property type="entry name" value="Znf_TAZ"/>
</dbReference>
<keyword evidence="5" id="KW-0862">Zinc</keyword>
<evidence type="ECO:0000256" key="4">
    <source>
        <dbReference type="ARBA" id="ARBA00022786"/>
    </source>
</evidence>
<dbReference type="SMART" id="SM00225">
    <property type="entry name" value="BTB"/>
    <property type="match status" value="1"/>
</dbReference>
<dbReference type="SUPFAM" id="SSF57933">
    <property type="entry name" value="TAZ domain"/>
    <property type="match status" value="1"/>
</dbReference>
<name>A0AAD4IR29_PERFH</name>
<dbReference type="PANTHER" id="PTHR46287:SF4">
    <property type="entry name" value="BTB_POZ AND TAZ DOMAIN-CONTAINING PROTEIN 2"/>
    <property type="match status" value="1"/>
</dbReference>
<dbReference type="Pfam" id="PF00651">
    <property type="entry name" value="BTB"/>
    <property type="match status" value="1"/>
</dbReference>
<reference evidence="8 9" key="1">
    <citation type="journal article" date="2021" name="Nat. Commun.">
        <title>Incipient diploidization of the medicinal plant Perilla within 10,000 years.</title>
        <authorList>
            <person name="Zhang Y."/>
            <person name="Shen Q."/>
            <person name="Leng L."/>
            <person name="Zhang D."/>
            <person name="Chen S."/>
            <person name="Shi Y."/>
            <person name="Ning Z."/>
            <person name="Chen S."/>
        </authorList>
    </citation>
    <scope>NUCLEOTIDE SEQUENCE [LARGE SCALE GENOMIC DNA]</scope>
    <source>
        <strain evidence="9">cv. PC099</strain>
    </source>
</reference>
<evidence type="ECO:0000256" key="3">
    <source>
        <dbReference type="ARBA" id="ARBA00022771"/>
    </source>
</evidence>
<evidence type="ECO:0000256" key="6">
    <source>
        <dbReference type="SAM" id="MobiDB-lite"/>
    </source>
</evidence>
<protein>
    <submittedName>
        <fullName evidence="8">BTB and TAZ domain protein 1</fullName>
    </submittedName>
</protein>
<dbReference type="SMART" id="SM00551">
    <property type="entry name" value="ZnF_TAZ"/>
    <property type="match status" value="1"/>
</dbReference>
<evidence type="ECO:0000256" key="5">
    <source>
        <dbReference type="ARBA" id="ARBA00022833"/>
    </source>
</evidence>
<dbReference type="PROSITE" id="PS50097">
    <property type="entry name" value="BTB"/>
    <property type="match status" value="1"/>
</dbReference>
<accession>A0AAD4IR29</accession>
<dbReference type="GO" id="GO:0005634">
    <property type="term" value="C:nucleus"/>
    <property type="evidence" value="ECO:0007669"/>
    <property type="project" value="TreeGrafter"/>
</dbReference>
<dbReference type="GO" id="GO:0009725">
    <property type="term" value="P:response to hormone"/>
    <property type="evidence" value="ECO:0007669"/>
    <property type="project" value="UniProtKB-ARBA"/>
</dbReference>
<comment type="pathway">
    <text evidence="1">Protein modification; protein ubiquitination.</text>
</comment>
<dbReference type="GO" id="GO:0006355">
    <property type="term" value="P:regulation of DNA-templated transcription"/>
    <property type="evidence" value="ECO:0007669"/>
    <property type="project" value="UniProtKB-ARBA"/>
</dbReference>
<dbReference type="GO" id="GO:0008270">
    <property type="term" value="F:zinc ion binding"/>
    <property type="evidence" value="ECO:0007669"/>
    <property type="project" value="UniProtKB-KW"/>
</dbReference>
<gene>
    <name evidence="8" type="ORF">C2S53_018118</name>
</gene>
<dbReference type="EMBL" id="SDAM02005225">
    <property type="protein sequence ID" value="KAH6819959.1"/>
    <property type="molecule type" value="Genomic_DNA"/>
</dbReference>
<keyword evidence="9" id="KW-1185">Reference proteome</keyword>